<sequence length="103" mass="11786">MFQALKNQVPRVRKENEPPTRDPESFSRYVCDLCHSSGSLSGLRQCVICGRWGCSSCWQDEYYLCKSCGGIMNLLLLELPVRDTPDEPDIKTEKRDELTEDTP</sequence>
<dbReference type="AlphaFoldDB" id="Q2FKZ9"/>
<dbReference type="HOGENOM" id="CLU_2257372_0_0_2"/>
<dbReference type="EnsemblBacteria" id="ABD41550">
    <property type="protein sequence ID" value="ABD41550"/>
    <property type="gene ID" value="Mhun_1830"/>
</dbReference>
<dbReference type="EMBL" id="CP000254">
    <property type="protein sequence ID" value="ABD41550.1"/>
    <property type="molecule type" value="Genomic_DNA"/>
</dbReference>
<feature type="region of interest" description="Disordered" evidence="1">
    <location>
        <begin position="1"/>
        <end position="24"/>
    </location>
</feature>
<dbReference type="InterPro" id="IPR011011">
    <property type="entry name" value="Znf_FYVE_PHD"/>
</dbReference>
<feature type="compositionally biased region" description="Basic and acidic residues" evidence="1">
    <location>
        <begin position="83"/>
        <end position="97"/>
    </location>
</feature>
<dbReference type="GeneID" id="3923850"/>
<gene>
    <name evidence="2" type="ordered locus">Mhun_1830</name>
</gene>
<dbReference type="OrthoDB" id="116691at2157"/>
<feature type="region of interest" description="Disordered" evidence="1">
    <location>
        <begin position="83"/>
        <end position="103"/>
    </location>
</feature>
<proteinExistence type="predicted"/>
<dbReference type="STRING" id="323259.Mhun_1830"/>
<organism evidence="2 3">
    <name type="scientific">Methanospirillum hungatei JF-1 (strain ATCC 27890 / DSM 864 / NBRC 100397 / JF-1)</name>
    <dbReference type="NCBI Taxonomy" id="323259"/>
    <lineage>
        <taxon>Archaea</taxon>
        <taxon>Methanobacteriati</taxon>
        <taxon>Methanobacteriota</taxon>
        <taxon>Stenosarchaea group</taxon>
        <taxon>Methanomicrobia</taxon>
        <taxon>Methanomicrobiales</taxon>
        <taxon>Methanospirillaceae</taxon>
        <taxon>Methanospirillum</taxon>
    </lineage>
</organism>
<dbReference type="KEGG" id="mhu:Mhun_1830"/>
<dbReference type="Proteomes" id="UP000001941">
    <property type="component" value="Chromosome"/>
</dbReference>
<evidence type="ECO:0000313" key="2">
    <source>
        <dbReference type="EMBL" id="ABD41550.1"/>
    </source>
</evidence>
<reference evidence="3" key="1">
    <citation type="journal article" date="2016" name="Stand. Genomic Sci.">
        <title>Complete genome sequence of Methanospirillum hungatei type strain JF1.</title>
        <authorList>
            <person name="Gunsalus R.P."/>
            <person name="Cook L.E."/>
            <person name="Crable B."/>
            <person name="Rohlin L."/>
            <person name="McDonald E."/>
            <person name="Mouttaki H."/>
            <person name="Sieber J.R."/>
            <person name="Poweleit N."/>
            <person name="Zhou H."/>
            <person name="Lapidus A.L."/>
            <person name="Daligault H.E."/>
            <person name="Land M."/>
            <person name="Gilna P."/>
            <person name="Ivanova N."/>
            <person name="Kyrpides N."/>
            <person name="Culley D.E."/>
            <person name="McInerney M.J."/>
        </authorList>
    </citation>
    <scope>NUCLEOTIDE SEQUENCE [LARGE SCALE GENOMIC DNA]</scope>
    <source>
        <strain evidence="3">ATCC 27890 / DSM 864 / NBRC 100397 / JF-1</strain>
    </source>
</reference>
<name>Q2FKZ9_METHJ</name>
<evidence type="ECO:0000313" key="3">
    <source>
        <dbReference type="Proteomes" id="UP000001941"/>
    </source>
</evidence>
<feature type="compositionally biased region" description="Basic and acidic residues" evidence="1">
    <location>
        <begin position="12"/>
        <end position="24"/>
    </location>
</feature>
<dbReference type="Pfam" id="PF14445">
    <property type="entry name" value="Prok-RING_2"/>
    <property type="match status" value="1"/>
</dbReference>
<dbReference type="eggNOG" id="arCOG09576">
    <property type="taxonomic scope" value="Archaea"/>
</dbReference>
<dbReference type="InterPro" id="IPR025872">
    <property type="entry name" value="RING_finger_2_prok"/>
</dbReference>
<dbReference type="SUPFAM" id="SSF57903">
    <property type="entry name" value="FYVE/PHD zinc finger"/>
    <property type="match status" value="1"/>
</dbReference>
<evidence type="ECO:0000256" key="1">
    <source>
        <dbReference type="SAM" id="MobiDB-lite"/>
    </source>
</evidence>
<protein>
    <submittedName>
        <fullName evidence="2">Uncharacterized protein</fullName>
    </submittedName>
</protein>
<keyword evidence="3" id="KW-1185">Reference proteome</keyword>
<dbReference type="RefSeq" id="WP_011448814.1">
    <property type="nucleotide sequence ID" value="NC_007796.1"/>
</dbReference>
<accession>Q2FKZ9</accession>
<dbReference type="InParanoid" id="Q2FKZ9"/>